<dbReference type="Gene3D" id="1.10.1740.10">
    <property type="match status" value="1"/>
</dbReference>
<dbReference type="GeneID" id="60894921"/>
<dbReference type="Proteomes" id="UP000004846">
    <property type="component" value="Unassembled WGS sequence"/>
</dbReference>
<evidence type="ECO:0000256" key="4">
    <source>
        <dbReference type="ARBA" id="ARBA00023163"/>
    </source>
</evidence>
<dbReference type="NCBIfam" id="TIGR02937">
    <property type="entry name" value="sigma70-ECF"/>
    <property type="match status" value="1"/>
</dbReference>
<keyword evidence="2" id="KW-0805">Transcription regulation</keyword>
<evidence type="ECO:0000313" key="6">
    <source>
        <dbReference type="EMBL" id="EFM83757.1"/>
    </source>
</evidence>
<evidence type="ECO:0000256" key="2">
    <source>
        <dbReference type="ARBA" id="ARBA00023015"/>
    </source>
</evidence>
<accession>A0A125W910</accession>
<dbReference type="GO" id="GO:0006352">
    <property type="term" value="P:DNA-templated transcription initiation"/>
    <property type="evidence" value="ECO:0007669"/>
    <property type="project" value="InterPro"/>
</dbReference>
<comment type="caution">
    <text evidence="6">The sequence shown here is derived from an EMBL/GenBank/DDBJ whole genome shotgun (WGS) entry which is preliminary data.</text>
</comment>
<name>A0A125W910_ENTFL</name>
<dbReference type="EMBL" id="AEBR01000015">
    <property type="protein sequence ID" value="EFM83757.1"/>
    <property type="molecule type" value="Genomic_DNA"/>
</dbReference>
<keyword evidence="4" id="KW-0804">Transcription</keyword>
<dbReference type="GO" id="GO:0016987">
    <property type="term" value="F:sigma factor activity"/>
    <property type="evidence" value="ECO:0007669"/>
    <property type="project" value="UniProtKB-KW"/>
</dbReference>
<feature type="domain" description="RNA polymerase sigma factor 70 region 4 type 2" evidence="5">
    <location>
        <begin position="96"/>
        <end position="148"/>
    </location>
</feature>
<dbReference type="InterPro" id="IPR013324">
    <property type="entry name" value="RNA_pol_sigma_r3/r4-like"/>
</dbReference>
<dbReference type="InterPro" id="IPR013249">
    <property type="entry name" value="RNA_pol_sigma70_r4_t2"/>
</dbReference>
<dbReference type="Gene3D" id="1.10.10.10">
    <property type="entry name" value="Winged helix-like DNA-binding domain superfamily/Winged helix DNA-binding domain"/>
    <property type="match status" value="1"/>
</dbReference>
<sequence>MKKEANFDEVLFSLGQEVIQVLIRRGASLEDAQDAVSQTYTTIFSILPEITSENLRPWFFRVTFNYYITMYRKKKRERTFVANSHPVQSIEKMEGQELLLLIDSLKDEEQELVLLKYYYQLSYAEIALILELSVENVRKKLYRTRQKLKKELEE</sequence>
<protein>
    <submittedName>
        <fullName evidence="6">RNA polymerase sigma factor, sigma-70 family</fullName>
    </submittedName>
</protein>
<dbReference type="RefSeq" id="WP_002355030.1">
    <property type="nucleotide sequence ID" value="NZ_GL454421.1"/>
</dbReference>
<dbReference type="InterPro" id="IPR014284">
    <property type="entry name" value="RNA_pol_sigma-70_dom"/>
</dbReference>
<dbReference type="SUPFAM" id="SSF88659">
    <property type="entry name" value="Sigma3 and sigma4 domains of RNA polymerase sigma factors"/>
    <property type="match status" value="1"/>
</dbReference>
<gene>
    <name evidence="6" type="ORF">HMPREF9498_00551</name>
</gene>
<reference evidence="6 7" key="1">
    <citation type="submission" date="2010-07" db="EMBL/GenBank/DDBJ databases">
        <authorList>
            <person name="Sid Ahmed O."/>
        </authorList>
    </citation>
    <scope>NUCLEOTIDE SEQUENCE [LARGE SCALE GENOMIC DNA]</scope>
    <source>
        <strain evidence="6 7">TX4248</strain>
    </source>
</reference>
<dbReference type="GO" id="GO:0003677">
    <property type="term" value="F:DNA binding"/>
    <property type="evidence" value="ECO:0007669"/>
    <property type="project" value="InterPro"/>
</dbReference>
<evidence type="ECO:0000313" key="7">
    <source>
        <dbReference type="Proteomes" id="UP000004846"/>
    </source>
</evidence>
<comment type="similarity">
    <text evidence="1">Belongs to the sigma-70 factor family. ECF subfamily.</text>
</comment>
<dbReference type="PANTHER" id="PTHR43133:SF60">
    <property type="entry name" value="RNA POLYMERASE SIGMA FACTOR SIGV"/>
    <property type="match status" value="1"/>
</dbReference>
<evidence type="ECO:0000259" key="5">
    <source>
        <dbReference type="Pfam" id="PF08281"/>
    </source>
</evidence>
<dbReference type="SUPFAM" id="SSF88946">
    <property type="entry name" value="Sigma2 domain of RNA polymerase sigma factors"/>
    <property type="match status" value="1"/>
</dbReference>
<dbReference type="AlphaFoldDB" id="A0A125W910"/>
<dbReference type="PANTHER" id="PTHR43133">
    <property type="entry name" value="RNA POLYMERASE ECF-TYPE SIGMA FACTO"/>
    <property type="match status" value="1"/>
</dbReference>
<dbReference type="InterPro" id="IPR036388">
    <property type="entry name" value="WH-like_DNA-bd_sf"/>
</dbReference>
<proteinExistence type="inferred from homology"/>
<organism evidence="6 7">
    <name type="scientific">Enterococcus faecalis TX4248</name>
    <dbReference type="NCBI Taxonomy" id="749495"/>
    <lineage>
        <taxon>Bacteria</taxon>
        <taxon>Bacillati</taxon>
        <taxon>Bacillota</taxon>
        <taxon>Bacilli</taxon>
        <taxon>Lactobacillales</taxon>
        <taxon>Enterococcaceae</taxon>
        <taxon>Enterococcus</taxon>
    </lineage>
</organism>
<dbReference type="HOGENOM" id="CLU_047691_3_1_9"/>
<keyword evidence="3" id="KW-0731">Sigma factor</keyword>
<evidence type="ECO:0000256" key="3">
    <source>
        <dbReference type="ARBA" id="ARBA00023082"/>
    </source>
</evidence>
<dbReference type="SMR" id="A0A125W910"/>
<dbReference type="Pfam" id="PF08281">
    <property type="entry name" value="Sigma70_r4_2"/>
    <property type="match status" value="1"/>
</dbReference>
<dbReference type="InterPro" id="IPR013325">
    <property type="entry name" value="RNA_pol_sigma_r2"/>
</dbReference>
<dbReference type="InterPro" id="IPR039425">
    <property type="entry name" value="RNA_pol_sigma-70-like"/>
</dbReference>
<dbReference type="CDD" id="cd06171">
    <property type="entry name" value="Sigma70_r4"/>
    <property type="match status" value="1"/>
</dbReference>
<evidence type="ECO:0000256" key="1">
    <source>
        <dbReference type="ARBA" id="ARBA00010641"/>
    </source>
</evidence>